<dbReference type="AlphaFoldDB" id="A0A371BG13"/>
<comment type="caution">
    <text evidence="8">The sequence shown here is derived from an EMBL/GenBank/DDBJ whole genome shotgun (WGS) entry which is preliminary data.</text>
</comment>
<dbReference type="Pfam" id="PF00355">
    <property type="entry name" value="Rieske"/>
    <property type="match status" value="1"/>
</dbReference>
<dbReference type="InterPro" id="IPR015879">
    <property type="entry name" value="Ring_hydroxy_dOase_asu_C_dom"/>
</dbReference>
<proteinExistence type="predicted"/>
<dbReference type="CDD" id="cd03469">
    <property type="entry name" value="Rieske_RO_Alpha_N"/>
    <property type="match status" value="1"/>
</dbReference>
<dbReference type="GO" id="GO:0051213">
    <property type="term" value="F:dioxygenase activity"/>
    <property type="evidence" value="ECO:0007669"/>
    <property type="project" value="UniProtKB-KW"/>
</dbReference>
<dbReference type="Pfam" id="PF00848">
    <property type="entry name" value="Ring_hydroxyl_A"/>
    <property type="match status" value="1"/>
</dbReference>
<evidence type="ECO:0000313" key="9">
    <source>
        <dbReference type="Proteomes" id="UP000263833"/>
    </source>
</evidence>
<dbReference type="RefSeq" id="WP_115547856.1">
    <property type="nucleotide sequence ID" value="NZ_QRGP01000001.1"/>
</dbReference>
<keyword evidence="5" id="KW-0408">Iron</keyword>
<dbReference type="PROSITE" id="PS51296">
    <property type="entry name" value="RIESKE"/>
    <property type="match status" value="1"/>
</dbReference>
<dbReference type="GO" id="GO:0051537">
    <property type="term" value="F:2 iron, 2 sulfur cluster binding"/>
    <property type="evidence" value="ECO:0007669"/>
    <property type="project" value="UniProtKB-KW"/>
</dbReference>
<evidence type="ECO:0000256" key="1">
    <source>
        <dbReference type="ARBA" id="ARBA00001962"/>
    </source>
</evidence>
<keyword evidence="4" id="KW-0560">Oxidoreductase</keyword>
<evidence type="ECO:0000256" key="4">
    <source>
        <dbReference type="ARBA" id="ARBA00023002"/>
    </source>
</evidence>
<evidence type="ECO:0000256" key="5">
    <source>
        <dbReference type="ARBA" id="ARBA00023004"/>
    </source>
</evidence>
<keyword evidence="3" id="KW-0479">Metal-binding</keyword>
<dbReference type="PRINTS" id="PR00090">
    <property type="entry name" value="RNGDIOXGNASE"/>
</dbReference>
<accession>A0A371BG13</accession>
<protein>
    <submittedName>
        <fullName evidence="8">Aromatic ring-hydroxylating dioxygenase subunit alpha</fullName>
    </submittedName>
</protein>
<keyword evidence="2" id="KW-0001">2Fe-2S</keyword>
<dbReference type="SUPFAM" id="SSF55961">
    <property type="entry name" value="Bet v1-like"/>
    <property type="match status" value="1"/>
</dbReference>
<dbReference type="EMBL" id="QRGP01000001">
    <property type="protein sequence ID" value="RDV06301.1"/>
    <property type="molecule type" value="Genomic_DNA"/>
</dbReference>
<dbReference type="GO" id="GO:0005506">
    <property type="term" value="F:iron ion binding"/>
    <property type="evidence" value="ECO:0007669"/>
    <property type="project" value="InterPro"/>
</dbReference>
<dbReference type="InterPro" id="IPR036922">
    <property type="entry name" value="Rieske_2Fe-2S_sf"/>
</dbReference>
<organism evidence="8 9">
    <name type="scientific">Sphingorhabdus pulchriflava</name>
    <dbReference type="NCBI Taxonomy" id="2292257"/>
    <lineage>
        <taxon>Bacteria</taxon>
        <taxon>Pseudomonadati</taxon>
        <taxon>Pseudomonadota</taxon>
        <taxon>Alphaproteobacteria</taxon>
        <taxon>Sphingomonadales</taxon>
        <taxon>Sphingomonadaceae</taxon>
        <taxon>Sphingorhabdus</taxon>
    </lineage>
</organism>
<keyword evidence="8" id="KW-0223">Dioxygenase</keyword>
<evidence type="ECO:0000259" key="7">
    <source>
        <dbReference type="PROSITE" id="PS51296"/>
    </source>
</evidence>
<dbReference type="Proteomes" id="UP000263833">
    <property type="component" value="Unassembled WGS sequence"/>
</dbReference>
<keyword evidence="9" id="KW-1185">Reference proteome</keyword>
<dbReference type="Gene3D" id="2.102.10.10">
    <property type="entry name" value="Rieske [2Fe-2S] iron-sulphur domain"/>
    <property type="match status" value="1"/>
</dbReference>
<dbReference type="PANTHER" id="PTHR43756">
    <property type="entry name" value="CHOLINE MONOOXYGENASE, CHLOROPLASTIC"/>
    <property type="match status" value="1"/>
</dbReference>
<gene>
    <name evidence="8" type="ORF">DXH95_02380</name>
</gene>
<evidence type="ECO:0000256" key="3">
    <source>
        <dbReference type="ARBA" id="ARBA00022723"/>
    </source>
</evidence>
<dbReference type="PANTHER" id="PTHR43756:SF5">
    <property type="entry name" value="CHOLINE MONOOXYGENASE, CHLOROPLASTIC"/>
    <property type="match status" value="1"/>
</dbReference>
<comment type="cofactor">
    <cofactor evidence="1">
        <name>Fe cation</name>
        <dbReference type="ChEBI" id="CHEBI:24875"/>
    </cofactor>
</comment>
<keyword evidence="6" id="KW-0411">Iron-sulfur</keyword>
<dbReference type="Gene3D" id="3.90.380.10">
    <property type="entry name" value="Naphthalene 1,2-dioxygenase Alpha Subunit, Chain A, domain 1"/>
    <property type="match status" value="2"/>
</dbReference>
<evidence type="ECO:0000256" key="6">
    <source>
        <dbReference type="ARBA" id="ARBA00023014"/>
    </source>
</evidence>
<dbReference type="InterPro" id="IPR017941">
    <property type="entry name" value="Rieske_2Fe-2S"/>
</dbReference>
<evidence type="ECO:0000313" key="8">
    <source>
        <dbReference type="EMBL" id="RDV06301.1"/>
    </source>
</evidence>
<dbReference type="OrthoDB" id="7458380at2"/>
<dbReference type="InterPro" id="IPR001663">
    <property type="entry name" value="Rng_hydr_dOase-A"/>
</dbReference>
<feature type="domain" description="Rieske" evidence="7">
    <location>
        <begin position="67"/>
        <end position="176"/>
    </location>
</feature>
<sequence>MSVQEVEPRRYGIPLSALNASQIDAIRRIPRHEDSKPPAIEARRPVDIFLSEDYWAKERDAIFRAKPVAIAPSAVLPEPGSVMAHDGYGIPLLITRDRHGEARLFLNACTHKGAMLVEGCEAHKWSTVTCPYHAWTFGLDGRLIGVPREETYARFEKKSRPLTQLPCKESGGIIWGILDPGARADFSILSDQIASDFEHLGIPHAHAYGYRRFELDANWKLVMEPFLEGYHVQRLHINSIGPMGMDMFADIIPVADQFGPHLRQTSGRGNYKPEVLDDPKINIKSYITHAYNLFPNTVVVTSPYYTSVMMMMPVSAGKTLVDYHMLTESAPDNPKAEELYSRSFTIIQDVFGNEDFKASETCHRGLSTGAIPDVIYCGMEEAIPRFYEGIEAFVEPMPIAAE</sequence>
<dbReference type="SUPFAM" id="SSF50022">
    <property type="entry name" value="ISP domain"/>
    <property type="match status" value="1"/>
</dbReference>
<reference evidence="9" key="1">
    <citation type="submission" date="2018-08" db="EMBL/GenBank/DDBJ databases">
        <authorList>
            <person name="Kim S.-J."/>
            <person name="Jung G.-Y."/>
        </authorList>
    </citation>
    <scope>NUCLEOTIDE SEQUENCE [LARGE SCALE GENOMIC DNA]</scope>
    <source>
        <strain evidence="9">GY_G</strain>
    </source>
</reference>
<name>A0A371BG13_9SPHN</name>
<evidence type="ECO:0000256" key="2">
    <source>
        <dbReference type="ARBA" id="ARBA00022714"/>
    </source>
</evidence>